<dbReference type="GO" id="GO:0046872">
    <property type="term" value="F:metal ion binding"/>
    <property type="evidence" value="ECO:0007669"/>
    <property type="project" value="UniProtKB-KW"/>
</dbReference>
<evidence type="ECO:0000259" key="14">
    <source>
        <dbReference type="Pfam" id="PF00316"/>
    </source>
</evidence>
<dbReference type="SUPFAM" id="SSF56655">
    <property type="entry name" value="Carbohydrate phosphatase"/>
    <property type="match status" value="1"/>
</dbReference>
<dbReference type="GO" id="GO:0006002">
    <property type="term" value="P:fructose 6-phosphate metabolic process"/>
    <property type="evidence" value="ECO:0007669"/>
    <property type="project" value="TreeGrafter"/>
</dbReference>
<dbReference type="PANTHER" id="PTHR11556:SF1">
    <property type="entry name" value="FRUCTOSE-BISPHOSPHATASE"/>
    <property type="match status" value="1"/>
</dbReference>
<evidence type="ECO:0000256" key="11">
    <source>
        <dbReference type="ARBA" id="ARBA00032973"/>
    </source>
</evidence>
<dbReference type="GO" id="GO:0005829">
    <property type="term" value="C:cytosol"/>
    <property type="evidence" value="ECO:0007669"/>
    <property type="project" value="TreeGrafter"/>
</dbReference>
<evidence type="ECO:0000256" key="5">
    <source>
        <dbReference type="ARBA" id="ARBA00013093"/>
    </source>
</evidence>
<dbReference type="InterPro" id="IPR000146">
    <property type="entry name" value="FBPase_class-1"/>
</dbReference>
<evidence type="ECO:0000256" key="9">
    <source>
        <dbReference type="ARBA" id="ARBA00023277"/>
    </source>
</evidence>
<dbReference type="InterPro" id="IPR044015">
    <property type="entry name" value="FBPase_C_dom"/>
</dbReference>
<dbReference type="EC" id="3.1.3.11" evidence="5"/>
<evidence type="ECO:0000256" key="2">
    <source>
        <dbReference type="ARBA" id="ARBA00001946"/>
    </source>
</evidence>
<feature type="domain" description="Fructose-1-6-bisphosphatase class I N-terminal" evidence="14">
    <location>
        <begin position="105"/>
        <end position="285"/>
    </location>
</feature>
<dbReference type="Gene3D" id="3.30.540.10">
    <property type="entry name" value="Fructose-1,6-Bisphosphatase, subunit A, domain 1"/>
    <property type="match status" value="1"/>
</dbReference>
<evidence type="ECO:0000313" key="16">
    <source>
        <dbReference type="EMBL" id="KAG8458641.1"/>
    </source>
</evidence>
<dbReference type="Proteomes" id="UP000751190">
    <property type="component" value="Unassembled WGS sequence"/>
</dbReference>
<evidence type="ECO:0000256" key="3">
    <source>
        <dbReference type="ARBA" id="ARBA00010941"/>
    </source>
</evidence>
<comment type="cofactor">
    <cofactor evidence="2">
        <name>Mg(2+)</name>
        <dbReference type="ChEBI" id="CHEBI:18420"/>
    </cofactor>
</comment>
<protein>
    <recommendedName>
        <fullName evidence="5">fructose-bisphosphatase</fullName>
        <ecNumber evidence="5">3.1.3.11</ecNumber>
    </recommendedName>
    <alternativeName>
        <fullName evidence="11">D-fructose-1,6-bisphosphate 1-phosphohydrolase</fullName>
    </alternativeName>
</protein>
<proteinExistence type="inferred from homology"/>
<dbReference type="GO" id="GO:0005986">
    <property type="term" value="P:sucrose biosynthetic process"/>
    <property type="evidence" value="ECO:0007669"/>
    <property type="project" value="TreeGrafter"/>
</dbReference>
<evidence type="ECO:0000259" key="15">
    <source>
        <dbReference type="Pfam" id="PF18913"/>
    </source>
</evidence>
<gene>
    <name evidence="16" type="ORF">KFE25_008438</name>
</gene>
<keyword evidence="6" id="KW-0479">Metal-binding</keyword>
<dbReference type="OrthoDB" id="10256725at2759"/>
<comment type="subunit">
    <text evidence="4">Homotetramer.</text>
</comment>
<dbReference type="GO" id="GO:0030388">
    <property type="term" value="P:fructose 1,6-bisphosphate metabolic process"/>
    <property type="evidence" value="ECO:0007669"/>
    <property type="project" value="TreeGrafter"/>
</dbReference>
<comment type="caution">
    <text evidence="16">The sequence shown here is derived from an EMBL/GenBank/DDBJ whole genome shotgun (WGS) entry which is preliminary data.</text>
</comment>
<evidence type="ECO:0000313" key="17">
    <source>
        <dbReference type="Proteomes" id="UP000751190"/>
    </source>
</evidence>
<organism evidence="16 17">
    <name type="scientific">Diacronema lutheri</name>
    <name type="common">Unicellular marine alga</name>
    <name type="synonym">Monochrysis lutheri</name>
    <dbReference type="NCBI Taxonomy" id="2081491"/>
    <lineage>
        <taxon>Eukaryota</taxon>
        <taxon>Haptista</taxon>
        <taxon>Haptophyta</taxon>
        <taxon>Pavlovophyceae</taxon>
        <taxon>Pavlovales</taxon>
        <taxon>Pavlovaceae</taxon>
        <taxon>Diacronema</taxon>
    </lineage>
</organism>
<dbReference type="GO" id="GO:0006094">
    <property type="term" value="P:gluconeogenesis"/>
    <property type="evidence" value="ECO:0007669"/>
    <property type="project" value="TreeGrafter"/>
</dbReference>
<feature type="domain" description="Fructose-1-6-bisphosphatase class 1 C-terminal" evidence="15">
    <location>
        <begin position="307"/>
        <end position="391"/>
    </location>
</feature>
<feature type="region of interest" description="Disordered" evidence="13">
    <location>
        <begin position="407"/>
        <end position="439"/>
    </location>
</feature>
<accession>A0A8J5X563</accession>
<evidence type="ECO:0000256" key="7">
    <source>
        <dbReference type="ARBA" id="ARBA00022801"/>
    </source>
</evidence>
<evidence type="ECO:0000256" key="10">
    <source>
        <dbReference type="ARBA" id="ARBA00024331"/>
    </source>
</evidence>
<dbReference type="EMBL" id="JAGTXO010000049">
    <property type="protein sequence ID" value="KAG8458641.1"/>
    <property type="molecule type" value="Genomic_DNA"/>
</dbReference>
<reference evidence="16" key="1">
    <citation type="submission" date="2021-05" db="EMBL/GenBank/DDBJ databases">
        <title>The genome of the haptophyte Pavlova lutheri (Diacronema luteri, Pavlovales) - a model for lipid biosynthesis in eukaryotic algae.</title>
        <authorList>
            <person name="Hulatt C.J."/>
            <person name="Posewitz M.C."/>
        </authorList>
    </citation>
    <scope>NUCLEOTIDE SEQUENCE</scope>
    <source>
        <strain evidence="16">NIVA-4/92</strain>
    </source>
</reference>
<evidence type="ECO:0000256" key="12">
    <source>
        <dbReference type="RuleBase" id="RU000508"/>
    </source>
</evidence>
<dbReference type="AlphaFoldDB" id="A0A8J5X563"/>
<evidence type="ECO:0000256" key="8">
    <source>
        <dbReference type="ARBA" id="ARBA00022842"/>
    </source>
</evidence>
<keyword evidence="9 12" id="KW-0119">Carbohydrate metabolism</keyword>
<dbReference type="Gene3D" id="3.40.190.80">
    <property type="match status" value="1"/>
</dbReference>
<comment type="pathway">
    <text evidence="10">Carbohydrate biosynthesis.</text>
</comment>
<name>A0A8J5X563_DIALT</name>
<dbReference type="Pfam" id="PF18913">
    <property type="entry name" value="FBPase_C"/>
    <property type="match status" value="1"/>
</dbReference>
<dbReference type="PANTHER" id="PTHR11556">
    <property type="entry name" value="FRUCTOSE-1,6-BISPHOSPHATASE-RELATED"/>
    <property type="match status" value="1"/>
</dbReference>
<comment type="catalytic activity">
    <reaction evidence="1">
        <text>beta-D-fructose 1,6-bisphosphate + H2O = beta-D-fructose 6-phosphate + phosphate</text>
        <dbReference type="Rhea" id="RHEA:11064"/>
        <dbReference type="ChEBI" id="CHEBI:15377"/>
        <dbReference type="ChEBI" id="CHEBI:32966"/>
        <dbReference type="ChEBI" id="CHEBI:43474"/>
        <dbReference type="ChEBI" id="CHEBI:57634"/>
        <dbReference type="EC" id="3.1.3.11"/>
    </reaction>
</comment>
<keyword evidence="8" id="KW-0460">Magnesium</keyword>
<comment type="similarity">
    <text evidence="3 12">Belongs to the FBPase class 1 family.</text>
</comment>
<evidence type="ECO:0000256" key="6">
    <source>
        <dbReference type="ARBA" id="ARBA00022723"/>
    </source>
</evidence>
<evidence type="ECO:0000256" key="4">
    <source>
        <dbReference type="ARBA" id="ARBA00011881"/>
    </source>
</evidence>
<dbReference type="Pfam" id="PF00316">
    <property type="entry name" value="FBPase"/>
    <property type="match status" value="1"/>
</dbReference>
<dbReference type="PRINTS" id="PR00115">
    <property type="entry name" value="F16BPHPHTASE"/>
</dbReference>
<keyword evidence="7 12" id="KW-0378">Hydrolase</keyword>
<dbReference type="GO" id="GO:0042132">
    <property type="term" value="F:fructose 1,6-bisphosphate 1-phosphatase activity"/>
    <property type="evidence" value="ECO:0007669"/>
    <property type="project" value="UniProtKB-EC"/>
</dbReference>
<dbReference type="InterPro" id="IPR033391">
    <property type="entry name" value="FBPase_N"/>
</dbReference>
<sequence>MATRKCGRRDEWLRLVADALRLRLRVPLWALGLVWLGARALRARKRVLRALATLSPPRHVHERTIWRAPPAARAPDAGVERAAPCEPLMTFMQYVLRACGERDGLARTLLALQTACRQAASIARRGLRSAIGEAEVMPGGVDQLEARAAEAFIRALSISDVCSIAVSSCDAIVAASPRGAAGALAPARAEQRGTRGAYAVVVTPLDGVGSADAAVAMGSIWSVFRVDGAADASQPPGAHVLRRGRELVAAGYALHGCASVLVCALGGRVDGFTLQPSVGEYELTRPRICMPERGRSCSVEHARTVCAHARRRSGTIACDVHRALLHGDLLFCPLDDGVRLLHEAAPMAFIAEAAGGAATDGSRALLDVLPTHALQRTRVFIGTKADVRELELELKCFADGSAPEVLLGQGGTPPHALAPLGGEASARRRKPPAQVGVPGGRVDERVRALELTDSCPPSTPSPPSHVVGCRAFKPATH</sequence>
<dbReference type="InterPro" id="IPR028343">
    <property type="entry name" value="FBPtase"/>
</dbReference>
<evidence type="ECO:0000256" key="13">
    <source>
        <dbReference type="SAM" id="MobiDB-lite"/>
    </source>
</evidence>
<evidence type="ECO:0000256" key="1">
    <source>
        <dbReference type="ARBA" id="ARBA00001273"/>
    </source>
</evidence>
<keyword evidence="17" id="KW-1185">Reference proteome</keyword>
<dbReference type="GO" id="GO:0006000">
    <property type="term" value="P:fructose metabolic process"/>
    <property type="evidence" value="ECO:0007669"/>
    <property type="project" value="TreeGrafter"/>
</dbReference>